<evidence type="ECO:0000256" key="1">
    <source>
        <dbReference type="ARBA" id="ARBA00022741"/>
    </source>
</evidence>
<gene>
    <name evidence="3" type="ORF">FJZ47_06650</name>
</gene>
<accession>A0A937VYK3</accession>
<sequence length="134" mass="14957">MPGRQAVEVIRQVAHGKALPPEVVEQIVAKTDGVPLFVEELTKMVLESVLLQEREDRYELTGPLPPLAIPATLHDSLMARLDRLATVKSLAQLGATLGREFSYELLQAVSLWDKSTLQWGLHQNAHDQSWLSRP</sequence>
<keyword evidence="1" id="KW-0547">Nucleotide-binding</keyword>
<evidence type="ECO:0000256" key="2">
    <source>
        <dbReference type="ARBA" id="ARBA00022840"/>
    </source>
</evidence>
<organism evidence="3 4">
    <name type="scientific">Tectimicrobiota bacterium</name>
    <dbReference type="NCBI Taxonomy" id="2528274"/>
    <lineage>
        <taxon>Bacteria</taxon>
        <taxon>Pseudomonadati</taxon>
        <taxon>Nitrospinota/Tectimicrobiota group</taxon>
        <taxon>Candidatus Tectimicrobiota</taxon>
    </lineage>
</organism>
<dbReference type="Proteomes" id="UP000712673">
    <property type="component" value="Unassembled WGS sequence"/>
</dbReference>
<dbReference type="AlphaFoldDB" id="A0A937VYK3"/>
<dbReference type="PANTHER" id="PTHR16305:SF28">
    <property type="entry name" value="GUANYLATE CYCLASE DOMAIN-CONTAINING PROTEIN"/>
    <property type="match status" value="1"/>
</dbReference>
<reference evidence="3" key="1">
    <citation type="submission" date="2019-03" db="EMBL/GenBank/DDBJ databases">
        <title>Lake Tanganyika Metagenome-Assembled Genomes (MAGs).</title>
        <authorList>
            <person name="Tran P."/>
        </authorList>
    </citation>
    <scope>NUCLEOTIDE SEQUENCE</scope>
    <source>
        <strain evidence="3">K_DeepCast_65m_m2_066</strain>
    </source>
</reference>
<comment type="caution">
    <text evidence="3">The sequence shown here is derived from an EMBL/GenBank/DDBJ whole genome shotgun (WGS) entry which is preliminary data.</text>
</comment>
<keyword evidence="2" id="KW-0067">ATP-binding</keyword>
<evidence type="ECO:0000313" key="4">
    <source>
        <dbReference type="Proteomes" id="UP000712673"/>
    </source>
</evidence>
<dbReference type="GO" id="GO:0004016">
    <property type="term" value="F:adenylate cyclase activity"/>
    <property type="evidence" value="ECO:0007669"/>
    <property type="project" value="TreeGrafter"/>
</dbReference>
<evidence type="ECO:0000313" key="3">
    <source>
        <dbReference type="EMBL" id="MBM3223461.1"/>
    </source>
</evidence>
<dbReference type="PANTHER" id="PTHR16305">
    <property type="entry name" value="TESTICULAR SOLUBLE ADENYLYL CYCLASE"/>
    <property type="match status" value="1"/>
</dbReference>
<protein>
    <submittedName>
        <fullName evidence="3">Uncharacterized protein</fullName>
    </submittedName>
</protein>
<dbReference type="EMBL" id="VGLS01000147">
    <property type="protein sequence ID" value="MBM3223461.1"/>
    <property type="molecule type" value="Genomic_DNA"/>
</dbReference>
<dbReference type="GO" id="GO:0005737">
    <property type="term" value="C:cytoplasm"/>
    <property type="evidence" value="ECO:0007669"/>
    <property type="project" value="TreeGrafter"/>
</dbReference>
<dbReference type="GO" id="GO:0005524">
    <property type="term" value="F:ATP binding"/>
    <property type="evidence" value="ECO:0007669"/>
    <property type="project" value="UniProtKB-KW"/>
</dbReference>
<proteinExistence type="predicted"/>
<name>A0A937VYK3_UNCTE</name>